<keyword evidence="1" id="KW-0012">Acyltransferase</keyword>
<proteinExistence type="predicted"/>
<accession>A0ACC0HHB3</accession>
<reference evidence="1 2" key="1">
    <citation type="journal article" date="2022" name="Plant J.">
        <title>Chromosome-level genome of Camellia lanceoleosa provides a valuable resource for understanding genome evolution and self-incompatibility.</title>
        <authorList>
            <person name="Gong W."/>
            <person name="Xiao S."/>
            <person name="Wang L."/>
            <person name="Liao Z."/>
            <person name="Chang Y."/>
            <person name="Mo W."/>
            <person name="Hu G."/>
            <person name="Li W."/>
            <person name="Zhao G."/>
            <person name="Zhu H."/>
            <person name="Hu X."/>
            <person name="Ji K."/>
            <person name="Xiang X."/>
            <person name="Song Q."/>
            <person name="Yuan D."/>
            <person name="Jin S."/>
            <person name="Zhang L."/>
        </authorList>
    </citation>
    <scope>NUCLEOTIDE SEQUENCE [LARGE SCALE GENOMIC DNA]</scope>
    <source>
        <strain evidence="1">SQ_2022a</strain>
    </source>
</reference>
<evidence type="ECO:0000313" key="1">
    <source>
        <dbReference type="EMBL" id="KAI8012541.1"/>
    </source>
</evidence>
<keyword evidence="2" id="KW-1185">Reference proteome</keyword>
<protein>
    <submittedName>
        <fullName evidence="1">BAHD acyltransferase BIA1</fullName>
    </submittedName>
</protein>
<evidence type="ECO:0000313" key="2">
    <source>
        <dbReference type="Proteomes" id="UP001060215"/>
    </source>
</evidence>
<comment type="caution">
    <text evidence="1">The sequence shown here is derived from an EMBL/GenBank/DDBJ whole genome shotgun (WGS) entry which is preliminary data.</text>
</comment>
<keyword evidence="1" id="KW-0808">Transferase</keyword>
<name>A0ACC0HHB3_9ERIC</name>
<sequence>MEQPNKQCIKEEEKEIDLSDLVCKLMKGIEGFCDNYGKELQGENRREAYLKDAGEILELQFSEEVEMYVPTSWCRFPFYESDFGWEKPMWVSIAPIPTGRSGTPLGVTTFLDARDGQGIEAWVSLAPEDISLFETNPDLLGVDFVNPTPLYTE</sequence>
<dbReference type="EMBL" id="CM045762">
    <property type="protein sequence ID" value="KAI8012541.1"/>
    <property type="molecule type" value="Genomic_DNA"/>
</dbReference>
<dbReference type="Proteomes" id="UP001060215">
    <property type="component" value="Chromosome 5"/>
</dbReference>
<organism evidence="1 2">
    <name type="scientific">Camellia lanceoleosa</name>
    <dbReference type="NCBI Taxonomy" id="1840588"/>
    <lineage>
        <taxon>Eukaryota</taxon>
        <taxon>Viridiplantae</taxon>
        <taxon>Streptophyta</taxon>
        <taxon>Embryophyta</taxon>
        <taxon>Tracheophyta</taxon>
        <taxon>Spermatophyta</taxon>
        <taxon>Magnoliopsida</taxon>
        <taxon>eudicotyledons</taxon>
        <taxon>Gunneridae</taxon>
        <taxon>Pentapetalae</taxon>
        <taxon>asterids</taxon>
        <taxon>Ericales</taxon>
        <taxon>Theaceae</taxon>
        <taxon>Camellia</taxon>
    </lineage>
</organism>
<gene>
    <name evidence="1" type="ORF">LOK49_LG06G00484</name>
</gene>